<dbReference type="Gene3D" id="1.20.1530.20">
    <property type="match status" value="1"/>
</dbReference>
<reference evidence="9" key="1">
    <citation type="submission" date="2014-05" db="EMBL/GenBank/DDBJ databases">
        <authorList>
            <person name="Horn Fabian"/>
        </authorList>
    </citation>
    <scope>NUCLEOTIDE SEQUENCE</scope>
</reference>
<gene>
    <name evidence="10" type="ORF">J2Z30_008738</name>
    <name evidence="9" type="ORF">SIRAN121</name>
</gene>
<evidence type="ECO:0000256" key="2">
    <source>
        <dbReference type="ARBA" id="ARBA00022448"/>
    </source>
</evidence>
<evidence type="ECO:0000259" key="8">
    <source>
        <dbReference type="Pfam" id="PF00999"/>
    </source>
</evidence>
<accession>A0A061A771</accession>
<dbReference type="PANTHER" id="PTHR32468">
    <property type="entry name" value="CATION/H + ANTIPORTER"/>
    <property type="match status" value="1"/>
</dbReference>
<feature type="transmembrane region" description="Helical" evidence="7">
    <location>
        <begin position="226"/>
        <end position="244"/>
    </location>
</feature>
<proteinExistence type="predicted"/>
<name>A0A061A771_9ACTN</name>
<keyword evidence="11" id="KW-1185">Reference proteome</keyword>
<dbReference type="PANTHER" id="PTHR32468:SF0">
    <property type="entry name" value="K(+)_H(+) ANTIPORTER 1"/>
    <property type="match status" value="1"/>
</dbReference>
<feature type="transmembrane region" description="Helical" evidence="7">
    <location>
        <begin position="335"/>
        <end position="358"/>
    </location>
</feature>
<keyword evidence="6 7" id="KW-0472">Membrane</keyword>
<keyword evidence="2" id="KW-0813">Transport</keyword>
<evidence type="ECO:0000313" key="9">
    <source>
        <dbReference type="EMBL" id="CDR18229.1"/>
    </source>
</evidence>
<organism evidence="9">
    <name type="scientific">Streptomyces iranensis</name>
    <dbReference type="NCBI Taxonomy" id="576784"/>
    <lineage>
        <taxon>Bacteria</taxon>
        <taxon>Bacillati</taxon>
        <taxon>Actinomycetota</taxon>
        <taxon>Actinomycetes</taxon>
        <taxon>Kitasatosporales</taxon>
        <taxon>Streptomycetaceae</taxon>
        <taxon>Streptomyces</taxon>
        <taxon>Streptomyces violaceusniger group</taxon>
    </lineage>
</organism>
<dbReference type="GO" id="GO:0016020">
    <property type="term" value="C:membrane"/>
    <property type="evidence" value="ECO:0007669"/>
    <property type="project" value="UniProtKB-SubCell"/>
</dbReference>
<dbReference type="EMBL" id="JAGGLR010000032">
    <property type="protein sequence ID" value="MBP2067671.1"/>
    <property type="molecule type" value="Genomic_DNA"/>
</dbReference>
<feature type="transmembrane region" description="Helical" evidence="7">
    <location>
        <begin position="87"/>
        <end position="108"/>
    </location>
</feature>
<evidence type="ECO:0000256" key="6">
    <source>
        <dbReference type="ARBA" id="ARBA00023136"/>
    </source>
</evidence>
<evidence type="ECO:0000256" key="1">
    <source>
        <dbReference type="ARBA" id="ARBA00004141"/>
    </source>
</evidence>
<reference evidence="10 11" key="2">
    <citation type="submission" date="2021-03" db="EMBL/GenBank/DDBJ databases">
        <title>Genomic Encyclopedia of Type Strains, Phase IV (KMG-IV): sequencing the most valuable type-strain genomes for metagenomic binning, comparative biology and taxonomic classification.</title>
        <authorList>
            <person name="Goeker M."/>
        </authorList>
    </citation>
    <scope>NUCLEOTIDE SEQUENCE [LARGE SCALE GENOMIC DNA]</scope>
    <source>
        <strain evidence="10 11">DSM 41954</strain>
    </source>
</reference>
<dbReference type="Pfam" id="PF00999">
    <property type="entry name" value="Na_H_Exchanger"/>
    <property type="match status" value="1"/>
</dbReference>
<evidence type="ECO:0000256" key="3">
    <source>
        <dbReference type="ARBA" id="ARBA00022692"/>
    </source>
</evidence>
<feature type="transmembrane region" description="Helical" evidence="7">
    <location>
        <begin position="20"/>
        <end position="40"/>
    </location>
</feature>
<feature type="transmembrane region" description="Helical" evidence="7">
    <location>
        <begin position="370"/>
        <end position="396"/>
    </location>
</feature>
<dbReference type="GO" id="GO:1902600">
    <property type="term" value="P:proton transmembrane transport"/>
    <property type="evidence" value="ECO:0007669"/>
    <property type="project" value="InterPro"/>
</dbReference>
<dbReference type="Proteomes" id="UP000756710">
    <property type="component" value="Unassembled WGS sequence"/>
</dbReference>
<protein>
    <submittedName>
        <fullName evidence="10">Kef-type K+ transport system membrane component KefB</fullName>
    </submittedName>
    <submittedName>
        <fullName evidence="9">Sodium/hydrogen exchanger</fullName>
    </submittedName>
</protein>
<keyword evidence="4 7" id="KW-1133">Transmembrane helix</keyword>
<feature type="transmembrane region" description="Helical" evidence="7">
    <location>
        <begin position="402"/>
        <end position="420"/>
    </location>
</feature>
<dbReference type="HOGENOM" id="CLU_005126_7_0_11"/>
<dbReference type="EMBL" id="LK022849">
    <property type="protein sequence ID" value="CDR18229.1"/>
    <property type="molecule type" value="Genomic_DNA"/>
</dbReference>
<feature type="transmembrane region" description="Helical" evidence="7">
    <location>
        <begin position="311"/>
        <end position="329"/>
    </location>
</feature>
<dbReference type="InterPro" id="IPR006153">
    <property type="entry name" value="Cation/H_exchanger_TM"/>
</dbReference>
<evidence type="ECO:0000256" key="5">
    <source>
        <dbReference type="ARBA" id="ARBA00023065"/>
    </source>
</evidence>
<feature type="transmembrane region" description="Helical" evidence="7">
    <location>
        <begin position="284"/>
        <end position="304"/>
    </location>
</feature>
<feature type="transmembrane region" description="Helical" evidence="7">
    <location>
        <begin position="190"/>
        <end position="214"/>
    </location>
</feature>
<keyword evidence="5" id="KW-0406">Ion transport</keyword>
<feature type="domain" description="Cation/H+ exchanger transmembrane" evidence="8">
    <location>
        <begin position="36"/>
        <end position="421"/>
    </location>
</feature>
<evidence type="ECO:0000256" key="7">
    <source>
        <dbReference type="SAM" id="Phobius"/>
    </source>
</evidence>
<dbReference type="AlphaFoldDB" id="A0A061A771"/>
<sequence length="445" mass="45321">MTAAHAGPLTAAAPIAPLGGHPAVLLLTQLTVLVLAAHLLGRLARRVGLPAVVGELGVGVLLGPSVFGQLAPRASDWVFPQQAGQFHLLDSVALLGVLVLVGVTGISLDFTLVRRRGGTVAWISLLGLVIPFGLGAAVAMKLLPGVLRPGHAQPTVFALFLGVALCVSAIPVIAKTLLDMGLIHRNVGQLILAAGTMDDIVGWLLLSVVSAMAADGLHTGTVLEPILHLAGLLLVLTVLGRPLVRAAMRRAQRSKSSAAVVVTAVAVLLMCATGTAALGLEPVFGAFLGGILIGTSGAVSLGSLAPLNNGLSATLAPVFFATAGLRMDMGALGQPAVLGGALLILGVAILGKFAGALLGGLTGRLSRWEILALGAGMNARGVVQLVVAAVGLRLGVLNTESYTIIVLTAVITSVMAPPLLRIATRRLEITAQEESRRRAMEPLLN</sequence>
<comment type="subcellular location">
    <subcellularLocation>
        <location evidence="1">Membrane</location>
        <topology evidence="1">Multi-pass membrane protein</topology>
    </subcellularLocation>
</comment>
<evidence type="ECO:0000313" key="11">
    <source>
        <dbReference type="Proteomes" id="UP000756710"/>
    </source>
</evidence>
<dbReference type="InterPro" id="IPR050794">
    <property type="entry name" value="CPA2_transporter"/>
</dbReference>
<evidence type="ECO:0000256" key="4">
    <source>
        <dbReference type="ARBA" id="ARBA00022989"/>
    </source>
</evidence>
<feature type="transmembrane region" description="Helical" evidence="7">
    <location>
        <begin position="256"/>
        <end position="278"/>
    </location>
</feature>
<dbReference type="RefSeq" id="WP_044582740.1">
    <property type="nucleotide sequence ID" value="NZ_BAABDR010000100.1"/>
</dbReference>
<dbReference type="GO" id="GO:0015297">
    <property type="term" value="F:antiporter activity"/>
    <property type="evidence" value="ECO:0007669"/>
    <property type="project" value="InterPro"/>
</dbReference>
<feature type="transmembrane region" description="Helical" evidence="7">
    <location>
        <begin position="155"/>
        <end position="178"/>
    </location>
</feature>
<dbReference type="InterPro" id="IPR038770">
    <property type="entry name" value="Na+/solute_symporter_sf"/>
</dbReference>
<evidence type="ECO:0000313" key="10">
    <source>
        <dbReference type="EMBL" id="MBP2067671.1"/>
    </source>
</evidence>
<feature type="transmembrane region" description="Helical" evidence="7">
    <location>
        <begin position="47"/>
        <end position="67"/>
    </location>
</feature>
<feature type="transmembrane region" description="Helical" evidence="7">
    <location>
        <begin position="120"/>
        <end position="143"/>
    </location>
</feature>
<keyword evidence="3 7" id="KW-0812">Transmembrane</keyword>